<dbReference type="Proteomes" id="UP001302120">
    <property type="component" value="Unassembled WGS sequence"/>
</dbReference>
<evidence type="ECO:0000313" key="2">
    <source>
        <dbReference type="Proteomes" id="UP001302120"/>
    </source>
</evidence>
<name>A0ABU5UC03_9CYAN</name>
<accession>A0ABU5UC03</accession>
<gene>
    <name evidence="1" type="ORF">VB620_06895</name>
</gene>
<sequence>MVIVFLLTVRNKTYSTLLELVQSIEAQKSPRYLAIALPNPEILCTKPY</sequence>
<evidence type="ECO:0000313" key="1">
    <source>
        <dbReference type="EMBL" id="MEA5581066.1"/>
    </source>
</evidence>
<reference evidence="1 2" key="1">
    <citation type="submission" date="2023-12" db="EMBL/GenBank/DDBJ databases">
        <title>Baltic Sea Cyanobacteria.</title>
        <authorList>
            <person name="Delbaje E."/>
            <person name="Fewer D.P."/>
            <person name="Shishido T.K."/>
        </authorList>
    </citation>
    <scope>NUCLEOTIDE SEQUENCE [LARGE SCALE GENOMIC DNA]</scope>
    <source>
        <strain evidence="1 2">UHCC-0300</strain>
    </source>
</reference>
<proteinExistence type="predicted"/>
<dbReference type="EMBL" id="JAYGHG010000007">
    <property type="protein sequence ID" value="MEA5581066.1"/>
    <property type="molecule type" value="Genomic_DNA"/>
</dbReference>
<protein>
    <submittedName>
        <fullName evidence="1">Uncharacterized protein</fullName>
    </submittedName>
</protein>
<dbReference type="RefSeq" id="WP_323195403.1">
    <property type="nucleotide sequence ID" value="NZ_JAYGHG010000007.1"/>
</dbReference>
<keyword evidence="2" id="KW-1185">Reference proteome</keyword>
<comment type="caution">
    <text evidence="1">The sequence shown here is derived from an EMBL/GenBank/DDBJ whole genome shotgun (WGS) entry which is preliminary data.</text>
</comment>
<organism evidence="1 2">
    <name type="scientific">Nodularia harveyana UHCC-0300</name>
    <dbReference type="NCBI Taxonomy" id="2974287"/>
    <lineage>
        <taxon>Bacteria</taxon>
        <taxon>Bacillati</taxon>
        <taxon>Cyanobacteriota</taxon>
        <taxon>Cyanophyceae</taxon>
        <taxon>Nostocales</taxon>
        <taxon>Nodulariaceae</taxon>
        <taxon>Nodularia</taxon>
    </lineage>
</organism>